<organism evidence="6 7">
    <name type="scientific">Cerrena zonata</name>
    <dbReference type="NCBI Taxonomy" id="2478898"/>
    <lineage>
        <taxon>Eukaryota</taxon>
        <taxon>Fungi</taxon>
        <taxon>Dikarya</taxon>
        <taxon>Basidiomycota</taxon>
        <taxon>Agaricomycotina</taxon>
        <taxon>Agaricomycetes</taxon>
        <taxon>Polyporales</taxon>
        <taxon>Cerrenaceae</taxon>
        <taxon>Cerrena</taxon>
    </lineage>
</organism>
<keyword evidence="4" id="KW-0677">Repeat</keyword>
<sequence>MSGRTIDLATLKNVKNTVIGNPTAKATLAKDETFVARLVDCINNPLPYLESSQGSEDDIRIEAAHVVSSLSYGSNDALKSLLSANAHQAFIYAISALQPTDKPTLLAAFTRALKALTSALADAVGPSQMGLHDFPEGIQEEARSALDFLFEMDVLDVYLPLLADKSQQTAISTAHLLASALRSQSYRAAVSEWLPASERHKEITKGKRGWERSDTGNPITKQGGWVAKHLVTFLQKKDSKLQEAALSALASLAKENHSVATKLARTSEQPSMYMGLKVLCPILTYHSRCTFYCIDIMQVEGAGPSDSGMFMRNKYSQSRLLQLYHPRPPPSKISCYDRHPCHEHPNLSTSEPVRTRAKACFVLCQLINDDKDLCQLAFQRGTLTQLAHLIKSITPSESNIQWDEDEPESQACLREAAFTTIAAIALFDNDIRSEITDRLCLVPYIMRPSVTDM</sequence>
<dbReference type="Gene3D" id="1.25.10.10">
    <property type="entry name" value="Leucine-rich Repeat Variant"/>
    <property type="match status" value="2"/>
</dbReference>
<evidence type="ECO:0000256" key="3">
    <source>
        <dbReference type="ARBA" id="ARBA00022490"/>
    </source>
</evidence>
<gene>
    <name evidence="6" type="ORF">QCA50_003505</name>
</gene>
<dbReference type="InterPro" id="IPR011989">
    <property type="entry name" value="ARM-like"/>
</dbReference>
<dbReference type="AlphaFoldDB" id="A0AAW0GWF9"/>
<evidence type="ECO:0008006" key="8">
    <source>
        <dbReference type="Google" id="ProtNLM"/>
    </source>
</evidence>
<dbReference type="PANTHER" id="PTHR15651">
    <property type="entry name" value="ARMADILLO REPEAT-CONTAINING PROTEIN 8"/>
    <property type="match status" value="1"/>
</dbReference>
<dbReference type="GO" id="GO:0034657">
    <property type="term" value="C:GID complex"/>
    <property type="evidence" value="ECO:0007669"/>
    <property type="project" value="TreeGrafter"/>
</dbReference>
<evidence type="ECO:0000256" key="2">
    <source>
        <dbReference type="ARBA" id="ARBA00004496"/>
    </source>
</evidence>
<dbReference type="EMBL" id="JASBNA010000003">
    <property type="protein sequence ID" value="KAK7693931.1"/>
    <property type="molecule type" value="Genomic_DNA"/>
</dbReference>
<dbReference type="Proteomes" id="UP001385951">
    <property type="component" value="Unassembled WGS sequence"/>
</dbReference>
<evidence type="ECO:0000256" key="5">
    <source>
        <dbReference type="ARBA" id="ARBA00023242"/>
    </source>
</evidence>
<comment type="subcellular location">
    <subcellularLocation>
        <location evidence="2">Cytoplasm</location>
    </subcellularLocation>
    <subcellularLocation>
        <location evidence="1">Nucleus</location>
    </subcellularLocation>
</comment>
<dbReference type="GO" id="GO:0005737">
    <property type="term" value="C:cytoplasm"/>
    <property type="evidence" value="ECO:0007669"/>
    <property type="project" value="UniProtKB-SubCell"/>
</dbReference>
<keyword evidence="7" id="KW-1185">Reference proteome</keyword>
<evidence type="ECO:0000313" key="7">
    <source>
        <dbReference type="Proteomes" id="UP001385951"/>
    </source>
</evidence>
<keyword evidence="5" id="KW-0539">Nucleus</keyword>
<evidence type="ECO:0000256" key="1">
    <source>
        <dbReference type="ARBA" id="ARBA00004123"/>
    </source>
</evidence>
<proteinExistence type="predicted"/>
<dbReference type="SUPFAM" id="SSF48371">
    <property type="entry name" value="ARM repeat"/>
    <property type="match status" value="1"/>
</dbReference>
<name>A0AAW0GWF9_9APHY</name>
<dbReference type="GO" id="GO:0005634">
    <property type="term" value="C:nucleus"/>
    <property type="evidence" value="ECO:0007669"/>
    <property type="project" value="UniProtKB-SubCell"/>
</dbReference>
<dbReference type="InterPro" id="IPR038739">
    <property type="entry name" value="ARMC8/Vid28"/>
</dbReference>
<comment type="caution">
    <text evidence="6">The sequence shown here is derived from an EMBL/GenBank/DDBJ whole genome shotgun (WGS) entry which is preliminary data.</text>
</comment>
<dbReference type="InterPro" id="IPR016024">
    <property type="entry name" value="ARM-type_fold"/>
</dbReference>
<accession>A0AAW0GWF9</accession>
<reference evidence="6 7" key="1">
    <citation type="submission" date="2022-09" db="EMBL/GenBank/DDBJ databases">
        <authorList>
            <person name="Palmer J.M."/>
        </authorList>
    </citation>
    <scope>NUCLEOTIDE SEQUENCE [LARGE SCALE GENOMIC DNA]</scope>
    <source>
        <strain evidence="6 7">DSM 7382</strain>
    </source>
</reference>
<keyword evidence="3" id="KW-0963">Cytoplasm</keyword>
<dbReference type="PANTHER" id="PTHR15651:SF7">
    <property type="entry name" value="ARMADILLO REPEAT-CONTAINING PROTEIN 8"/>
    <property type="match status" value="1"/>
</dbReference>
<evidence type="ECO:0000256" key="4">
    <source>
        <dbReference type="ARBA" id="ARBA00022737"/>
    </source>
</evidence>
<evidence type="ECO:0000313" key="6">
    <source>
        <dbReference type="EMBL" id="KAK7693931.1"/>
    </source>
</evidence>
<protein>
    <recommendedName>
        <fullName evidence="8">ARM repeat superfamily protein</fullName>
    </recommendedName>
</protein>
<dbReference type="GO" id="GO:0043161">
    <property type="term" value="P:proteasome-mediated ubiquitin-dependent protein catabolic process"/>
    <property type="evidence" value="ECO:0007669"/>
    <property type="project" value="TreeGrafter"/>
</dbReference>